<evidence type="ECO:0000313" key="3">
    <source>
        <dbReference type="EMBL" id="KAJ8901205.1"/>
    </source>
</evidence>
<dbReference type="EMBL" id="JAMWBK010000011">
    <property type="protein sequence ID" value="KAJ8901205.1"/>
    <property type="molecule type" value="Genomic_DNA"/>
</dbReference>
<dbReference type="PANTHER" id="PTHR43689:SF8">
    <property type="entry name" value="ALPHA_BETA-HYDROLASES SUPERFAMILY PROTEIN"/>
    <property type="match status" value="1"/>
</dbReference>
<name>A0AAV8UFE9_9RHOD</name>
<dbReference type="InterPro" id="IPR000073">
    <property type="entry name" value="AB_hydrolase_1"/>
</dbReference>
<accession>A0AAV8UFE9</accession>
<evidence type="ECO:0000259" key="2">
    <source>
        <dbReference type="Pfam" id="PF00561"/>
    </source>
</evidence>
<protein>
    <recommendedName>
        <fullName evidence="2">AB hydrolase-1 domain-containing protein</fullName>
    </recommendedName>
</protein>
<dbReference type="SUPFAM" id="SSF53474">
    <property type="entry name" value="alpha/beta-Hydrolases"/>
    <property type="match status" value="1"/>
</dbReference>
<keyword evidence="1" id="KW-0472">Membrane</keyword>
<dbReference type="AlphaFoldDB" id="A0AAV8UFE9"/>
<organism evidence="3 4">
    <name type="scientific">Rhodosorus marinus</name>
    <dbReference type="NCBI Taxonomy" id="101924"/>
    <lineage>
        <taxon>Eukaryota</taxon>
        <taxon>Rhodophyta</taxon>
        <taxon>Stylonematophyceae</taxon>
        <taxon>Stylonematales</taxon>
        <taxon>Stylonemataceae</taxon>
        <taxon>Rhodosorus</taxon>
    </lineage>
</organism>
<sequence>METRQIDSRIGFLNPTCVGATRVNGVRVRKVSVGRALIRLARSIVTQPAQLVVDEERSKFVHVNTGDAGGGRIRTHCAVAGKPARKSGEVDLLLLHGALSSTYSFKRILEPLSRIGGGQCVAFDRPPFGLSSRPRALSWALAGGRVNPYSLDFCGRHAKGVMEEFHMDKVVAVGHSMGASLAIQVAVNNPGRVRALVLIAPATTLTRSRITLPNFFLFLFKIPIIASVLFFVAMGRRATCRAYFENLLERYYFDSSRLDCEDIFYGYTRPMRHSGWVRGAVEIVRAMRDYDSSDDARRLDIPVLILSASHDRVIQRPEVEHLQKCIPHAELRTISDCGHNPHEEKPDVLVGIVDDWLKRNEAAL</sequence>
<comment type="caution">
    <text evidence="3">The sequence shown here is derived from an EMBL/GenBank/DDBJ whole genome shotgun (WGS) entry which is preliminary data.</text>
</comment>
<evidence type="ECO:0000313" key="4">
    <source>
        <dbReference type="Proteomes" id="UP001157974"/>
    </source>
</evidence>
<dbReference type="PANTHER" id="PTHR43689">
    <property type="entry name" value="HYDROLASE"/>
    <property type="match status" value="1"/>
</dbReference>
<feature type="transmembrane region" description="Helical" evidence="1">
    <location>
        <begin position="215"/>
        <end position="234"/>
    </location>
</feature>
<keyword evidence="1" id="KW-0812">Transmembrane</keyword>
<dbReference type="InterPro" id="IPR029058">
    <property type="entry name" value="AB_hydrolase_fold"/>
</dbReference>
<dbReference type="Pfam" id="PF00561">
    <property type="entry name" value="Abhydrolase_1"/>
    <property type="match status" value="1"/>
</dbReference>
<proteinExistence type="predicted"/>
<dbReference type="Gene3D" id="3.40.50.1820">
    <property type="entry name" value="alpha/beta hydrolase"/>
    <property type="match status" value="1"/>
</dbReference>
<gene>
    <name evidence="3" type="ORF">NDN08_007054</name>
</gene>
<keyword evidence="1" id="KW-1133">Transmembrane helix</keyword>
<keyword evidence="4" id="KW-1185">Reference proteome</keyword>
<reference evidence="3 4" key="1">
    <citation type="journal article" date="2023" name="Nat. Commun.">
        <title>Origin of minicircular mitochondrial genomes in red algae.</title>
        <authorList>
            <person name="Lee Y."/>
            <person name="Cho C.H."/>
            <person name="Lee Y.M."/>
            <person name="Park S.I."/>
            <person name="Yang J.H."/>
            <person name="West J.A."/>
            <person name="Bhattacharya D."/>
            <person name="Yoon H.S."/>
        </authorList>
    </citation>
    <scope>NUCLEOTIDE SEQUENCE [LARGE SCALE GENOMIC DNA]</scope>
    <source>
        <strain evidence="3 4">CCMP1338</strain>
        <tissue evidence="3">Whole cell</tissue>
    </source>
</reference>
<feature type="domain" description="AB hydrolase-1" evidence="2">
    <location>
        <begin position="92"/>
        <end position="346"/>
    </location>
</feature>
<evidence type="ECO:0000256" key="1">
    <source>
        <dbReference type="SAM" id="Phobius"/>
    </source>
</evidence>
<dbReference type="Proteomes" id="UP001157974">
    <property type="component" value="Unassembled WGS sequence"/>
</dbReference>